<dbReference type="Pfam" id="PF00505">
    <property type="entry name" value="HMG_box"/>
    <property type="match status" value="1"/>
</dbReference>
<dbReference type="PROSITE" id="PS50118">
    <property type="entry name" value="HMG_BOX_2"/>
    <property type="match status" value="1"/>
</dbReference>
<keyword evidence="2" id="KW-0539">Nucleus</keyword>
<keyword evidence="6" id="KW-1185">Reference proteome</keyword>
<feature type="DNA-binding region" description="HMG box" evidence="2">
    <location>
        <begin position="273"/>
        <end position="339"/>
    </location>
</feature>
<protein>
    <recommendedName>
        <fullName evidence="4">HMG box domain-containing protein</fullName>
    </recommendedName>
</protein>
<evidence type="ECO:0000256" key="3">
    <source>
        <dbReference type="SAM" id="MobiDB-lite"/>
    </source>
</evidence>
<feature type="compositionally biased region" description="Basic and acidic residues" evidence="3">
    <location>
        <begin position="143"/>
        <end position="156"/>
    </location>
</feature>
<feature type="domain" description="HMG box" evidence="4">
    <location>
        <begin position="273"/>
        <end position="339"/>
    </location>
</feature>
<accession>A0A319D0Y2</accession>
<feature type="compositionally biased region" description="Basic and acidic residues" evidence="3">
    <location>
        <begin position="120"/>
        <end position="136"/>
    </location>
</feature>
<dbReference type="InterPro" id="IPR050342">
    <property type="entry name" value="HMGB"/>
</dbReference>
<dbReference type="AlphaFoldDB" id="A0A319D0Y2"/>
<evidence type="ECO:0000259" key="4">
    <source>
        <dbReference type="PROSITE" id="PS50118"/>
    </source>
</evidence>
<sequence>MPLNLARCGGGLLQHLSLGQAFSRPVRVAISQGHARRLSLATLGRFSPNLRPASVPVVRSGSPSSTYATAAAPKSDTDKKATKSSKTAKTTEAARPKAAKTTKSGRRAKTVQPAKTKKKLTPEEQEAAKAKKEAAKAKKQARKKAEKEAKKASDHRLLVKQLKEAALSPPKKAPTYYAIAVENYLEALRANPQGLSRQEIFTTAAHQATNMSGAEREKYEAASASQKEAYPKALQTWLESHTPLQIKQANEARRRLAKIQNKRIALIPDSRRVKFPQSAFFYFVRERRASGGLTGLSIGDASRQMSSQWKEFTAEEKQKYVQAHEADMQRYIREYKETYGEEPKTAGKSSAQE</sequence>
<dbReference type="STRING" id="1448320.A0A319D0Y2"/>
<dbReference type="Proteomes" id="UP000247810">
    <property type="component" value="Unassembled WGS sequence"/>
</dbReference>
<dbReference type="PANTHER" id="PTHR48112">
    <property type="entry name" value="HIGH MOBILITY GROUP PROTEIN DSP1"/>
    <property type="match status" value="1"/>
</dbReference>
<evidence type="ECO:0000256" key="2">
    <source>
        <dbReference type="PROSITE-ProRule" id="PRU00267"/>
    </source>
</evidence>
<name>A0A319D0Y2_9EURO</name>
<dbReference type="Gene3D" id="1.10.30.10">
    <property type="entry name" value="High mobility group box domain"/>
    <property type="match status" value="2"/>
</dbReference>
<feature type="region of interest" description="Disordered" evidence="3">
    <location>
        <begin position="47"/>
        <end position="156"/>
    </location>
</feature>
<dbReference type="CDD" id="cd00084">
    <property type="entry name" value="HMG-box_SF"/>
    <property type="match status" value="1"/>
</dbReference>
<dbReference type="EMBL" id="KZ825975">
    <property type="protein sequence ID" value="PYH90631.1"/>
    <property type="molecule type" value="Genomic_DNA"/>
</dbReference>
<organism evidence="5 6">
    <name type="scientific">Aspergillus ellipticus CBS 707.79</name>
    <dbReference type="NCBI Taxonomy" id="1448320"/>
    <lineage>
        <taxon>Eukaryota</taxon>
        <taxon>Fungi</taxon>
        <taxon>Dikarya</taxon>
        <taxon>Ascomycota</taxon>
        <taxon>Pezizomycotina</taxon>
        <taxon>Eurotiomycetes</taxon>
        <taxon>Eurotiomycetidae</taxon>
        <taxon>Eurotiales</taxon>
        <taxon>Aspergillaceae</taxon>
        <taxon>Aspergillus</taxon>
        <taxon>Aspergillus subgen. Circumdati</taxon>
    </lineage>
</organism>
<evidence type="ECO:0000256" key="1">
    <source>
        <dbReference type="ARBA" id="ARBA00023125"/>
    </source>
</evidence>
<dbReference type="InterPro" id="IPR009071">
    <property type="entry name" value="HMG_box_dom"/>
</dbReference>
<dbReference type="GO" id="GO:0005634">
    <property type="term" value="C:nucleus"/>
    <property type="evidence" value="ECO:0007669"/>
    <property type="project" value="UniProtKB-UniRule"/>
</dbReference>
<feature type="compositionally biased region" description="Low complexity" evidence="3">
    <location>
        <begin position="84"/>
        <end position="93"/>
    </location>
</feature>
<feature type="compositionally biased region" description="Low complexity" evidence="3">
    <location>
        <begin position="52"/>
        <end position="74"/>
    </location>
</feature>
<evidence type="ECO:0000313" key="6">
    <source>
        <dbReference type="Proteomes" id="UP000247810"/>
    </source>
</evidence>
<dbReference type="GO" id="GO:0003677">
    <property type="term" value="F:DNA binding"/>
    <property type="evidence" value="ECO:0007669"/>
    <property type="project" value="UniProtKB-UniRule"/>
</dbReference>
<dbReference type="InterPro" id="IPR036910">
    <property type="entry name" value="HMG_box_dom_sf"/>
</dbReference>
<gene>
    <name evidence="5" type="ORF">BO71DRAFT_402010</name>
</gene>
<dbReference type="VEuPathDB" id="FungiDB:BO71DRAFT_402010"/>
<keyword evidence="1 2" id="KW-0238">DNA-binding</keyword>
<dbReference type="SUPFAM" id="SSF47095">
    <property type="entry name" value="HMG-box"/>
    <property type="match status" value="2"/>
</dbReference>
<evidence type="ECO:0000313" key="5">
    <source>
        <dbReference type="EMBL" id="PYH90631.1"/>
    </source>
</evidence>
<feature type="compositionally biased region" description="Basic residues" evidence="3">
    <location>
        <begin position="97"/>
        <end position="119"/>
    </location>
</feature>
<dbReference type="OrthoDB" id="1919336at2759"/>
<proteinExistence type="predicted"/>
<dbReference type="SMART" id="SM00398">
    <property type="entry name" value="HMG"/>
    <property type="match status" value="2"/>
</dbReference>
<reference evidence="5 6" key="1">
    <citation type="submission" date="2018-02" db="EMBL/GenBank/DDBJ databases">
        <title>The genomes of Aspergillus section Nigri reveals drivers in fungal speciation.</title>
        <authorList>
            <consortium name="DOE Joint Genome Institute"/>
            <person name="Vesth T.C."/>
            <person name="Nybo J."/>
            <person name="Theobald S."/>
            <person name="Brandl J."/>
            <person name="Frisvad J.C."/>
            <person name="Nielsen K.F."/>
            <person name="Lyhne E.K."/>
            <person name="Kogle M.E."/>
            <person name="Kuo A."/>
            <person name="Riley R."/>
            <person name="Clum A."/>
            <person name="Nolan M."/>
            <person name="Lipzen A."/>
            <person name="Salamov A."/>
            <person name="Henrissat B."/>
            <person name="Wiebenga A."/>
            <person name="De vries R.P."/>
            <person name="Grigoriev I.V."/>
            <person name="Mortensen U.H."/>
            <person name="Andersen M.R."/>
            <person name="Baker S.E."/>
        </authorList>
    </citation>
    <scope>NUCLEOTIDE SEQUENCE [LARGE SCALE GENOMIC DNA]</scope>
    <source>
        <strain evidence="5 6">CBS 707.79</strain>
    </source>
</reference>